<feature type="compositionally biased region" description="Polar residues" evidence="1">
    <location>
        <begin position="438"/>
        <end position="494"/>
    </location>
</feature>
<protein>
    <submittedName>
        <fullName evidence="3">Uncharacterized protein</fullName>
    </submittedName>
</protein>
<proteinExistence type="predicted"/>
<feature type="region of interest" description="Disordered" evidence="1">
    <location>
        <begin position="761"/>
        <end position="826"/>
    </location>
</feature>
<evidence type="ECO:0000256" key="1">
    <source>
        <dbReference type="SAM" id="MobiDB-lite"/>
    </source>
</evidence>
<feature type="compositionally biased region" description="Polar residues" evidence="1">
    <location>
        <begin position="706"/>
        <end position="717"/>
    </location>
</feature>
<feature type="compositionally biased region" description="Low complexity" evidence="1">
    <location>
        <begin position="602"/>
        <end position="615"/>
    </location>
</feature>
<name>A0AAD5Y974_9FUNG</name>
<dbReference type="Proteomes" id="UP001210925">
    <property type="component" value="Unassembled WGS sequence"/>
</dbReference>
<evidence type="ECO:0000313" key="4">
    <source>
        <dbReference type="Proteomes" id="UP001210925"/>
    </source>
</evidence>
<comment type="caution">
    <text evidence="3">The sequence shown here is derived from an EMBL/GenBank/DDBJ whole genome shotgun (WGS) entry which is preliminary data.</text>
</comment>
<keyword evidence="2" id="KW-0472">Membrane</keyword>
<feature type="region of interest" description="Disordered" evidence="1">
    <location>
        <begin position="646"/>
        <end position="742"/>
    </location>
</feature>
<sequence length="843" mass="94080">MAFAITNGAKSKPKDYEETWNIVKAYLIALVIFSFLGACSWVVFAAIKSLLFLKLGYYFQSCWCLVFPFCFDKIKRLRFTLEQLRKARVNNKRESIILFTESISKISGIAKSAAFGSLQSLSGKVDGSIRKSNSLLFNDGGKTLGIPKSPTYGSGSGQSLNIKGENSLRRSNPKLYNENPDEIEVAYHRDAFCNVRKLEIVEEVFGQSATSIKYIPILVQDEEPVRRMPLIGSQPSDALAPILETHPSHSKQNSNNGSNGEHSPIVSSTMDKYRKELEAEVKKLDNPHTDDYDENSEISQSIVSFVEKKNLYKNDKPDMVSVQYIKPVEPKKIRRYSSALIDLYKLKNPHSPTVKAPVRELDRQIVSTPNWLTKEVLQFNYADKNISGKGRVRSISDTKDSKSNSQSQRLGYSVYNSSQGTDGRLSEFMKQAREKISNTHSNTPGSARFTNNTDAKSPKSNMPAKNSQSNSAVHSRASSGNSNPKNSREISNSQRLSNSNQFAMNNSAMSWAEASGGCSKDSKRSPHGPSQVLSKCSNECDYNPDSEISLSIVNFVEAKMKKEENDQQNQSGFFHAVEEKLLSLPLRLSRKNSFDVQHYGSKRNSVSNSFSSKFNSSDKAEPSPFWLSKELAQAAMEAETELVELESFQKTKSGEQSSSNLENQKDILPSPANPVLERRSSQLSRRPSIHDTNVLNEARKSFMATHRSSVQSRSNQPHPLKADHGDKHSMDSSTSPIIYENPYLPNINQQNEYVINQRLNKSSDSPRKSPTLFPDNQEAQSRSRSNSNPSPRIGSVAPLSTPIGSSNEIKPSSRNRSNSFQKQVVSEPVIESQTQVISQNRVK</sequence>
<feature type="compositionally biased region" description="Polar residues" evidence="1">
    <location>
        <begin position="802"/>
        <end position="824"/>
    </location>
</feature>
<feature type="region of interest" description="Disordered" evidence="1">
    <location>
        <begin position="436"/>
        <end position="494"/>
    </location>
</feature>
<feature type="compositionally biased region" description="Polar residues" evidence="1">
    <location>
        <begin position="403"/>
        <end position="421"/>
    </location>
</feature>
<feature type="compositionally biased region" description="Polar residues" evidence="1">
    <location>
        <begin position="250"/>
        <end position="266"/>
    </location>
</feature>
<keyword evidence="4" id="KW-1185">Reference proteome</keyword>
<feature type="compositionally biased region" description="Polar residues" evidence="1">
    <location>
        <begin position="681"/>
        <end position="695"/>
    </location>
</feature>
<gene>
    <name evidence="3" type="ORF">HK103_003113</name>
</gene>
<dbReference type="AlphaFoldDB" id="A0AAD5Y974"/>
<dbReference type="EMBL" id="JADGKB010000022">
    <property type="protein sequence ID" value="KAJ3258972.1"/>
    <property type="molecule type" value="Genomic_DNA"/>
</dbReference>
<evidence type="ECO:0000313" key="3">
    <source>
        <dbReference type="EMBL" id="KAJ3258972.1"/>
    </source>
</evidence>
<reference evidence="3" key="1">
    <citation type="submission" date="2020-05" db="EMBL/GenBank/DDBJ databases">
        <title>Phylogenomic resolution of chytrid fungi.</title>
        <authorList>
            <person name="Stajich J.E."/>
            <person name="Amses K."/>
            <person name="Simmons R."/>
            <person name="Seto K."/>
            <person name="Myers J."/>
            <person name="Bonds A."/>
            <person name="Quandt C.A."/>
            <person name="Barry K."/>
            <person name="Liu P."/>
            <person name="Grigoriev I."/>
            <person name="Longcore J.E."/>
            <person name="James T.Y."/>
        </authorList>
    </citation>
    <scope>NUCLEOTIDE SEQUENCE</scope>
    <source>
        <strain evidence="3">PLAUS21</strain>
    </source>
</reference>
<feature type="region of interest" description="Disordered" evidence="1">
    <location>
        <begin position="246"/>
        <end position="266"/>
    </location>
</feature>
<keyword evidence="2" id="KW-1133">Transmembrane helix</keyword>
<feature type="region of interest" description="Disordered" evidence="1">
    <location>
        <begin position="601"/>
        <end position="622"/>
    </location>
</feature>
<feature type="transmembrane region" description="Helical" evidence="2">
    <location>
        <begin position="21"/>
        <end position="44"/>
    </location>
</feature>
<organism evidence="3 4">
    <name type="scientific">Boothiomyces macroporosus</name>
    <dbReference type="NCBI Taxonomy" id="261099"/>
    <lineage>
        <taxon>Eukaryota</taxon>
        <taxon>Fungi</taxon>
        <taxon>Fungi incertae sedis</taxon>
        <taxon>Chytridiomycota</taxon>
        <taxon>Chytridiomycota incertae sedis</taxon>
        <taxon>Chytridiomycetes</taxon>
        <taxon>Rhizophydiales</taxon>
        <taxon>Terramycetaceae</taxon>
        <taxon>Boothiomyces</taxon>
    </lineage>
</organism>
<feature type="compositionally biased region" description="Basic and acidic residues" evidence="1">
    <location>
        <begin position="720"/>
        <end position="730"/>
    </location>
</feature>
<feature type="region of interest" description="Disordered" evidence="1">
    <location>
        <begin position="513"/>
        <end position="538"/>
    </location>
</feature>
<feature type="compositionally biased region" description="Low complexity" evidence="1">
    <location>
        <begin position="782"/>
        <end position="792"/>
    </location>
</feature>
<accession>A0AAD5Y974</accession>
<evidence type="ECO:0000256" key="2">
    <source>
        <dbReference type="SAM" id="Phobius"/>
    </source>
</evidence>
<feature type="region of interest" description="Disordered" evidence="1">
    <location>
        <begin position="391"/>
        <end position="422"/>
    </location>
</feature>
<keyword evidence="2" id="KW-0812">Transmembrane</keyword>